<name>A0A5H2XQW2_PRUDU</name>
<dbReference type="Pfam" id="PF00078">
    <property type="entry name" value="RVT_1"/>
    <property type="match status" value="1"/>
</dbReference>
<dbReference type="EMBL" id="AP021199">
    <property type="protein sequence ID" value="BBN69274.1"/>
    <property type="molecule type" value="Genomic_DNA"/>
</dbReference>
<dbReference type="AlphaFoldDB" id="A0A5H2XQW2"/>
<organism evidence="2">
    <name type="scientific">Prunus dulcis</name>
    <name type="common">Almond</name>
    <name type="synonym">Amygdalus dulcis</name>
    <dbReference type="NCBI Taxonomy" id="3755"/>
    <lineage>
        <taxon>Eukaryota</taxon>
        <taxon>Viridiplantae</taxon>
        <taxon>Streptophyta</taxon>
        <taxon>Embryophyta</taxon>
        <taxon>Tracheophyta</taxon>
        <taxon>Spermatophyta</taxon>
        <taxon>Magnoliopsida</taxon>
        <taxon>eudicotyledons</taxon>
        <taxon>Gunneridae</taxon>
        <taxon>Pentapetalae</taxon>
        <taxon>rosids</taxon>
        <taxon>fabids</taxon>
        <taxon>Rosales</taxon>
        <taxon>Rosaceae</taxon>
        <taxon>Amygdaloideae</taxon>
        <taxon>Amygdaleae</taxon>
        <taxon>Prunus</taxon>
    </lineage>
</organism>
<evidence type="ECO:0000313" key="2">
    <source>
        <dbReference type="EMBL" id="BBN69274.1"/>
    </source>
</evidence>
<dbReference type="SUPFAM" id="SSF56672">
    <property type="entry name" value="DNA/RNA polymerases"/>
    <property type="match status" value="1"/>
</dbReference>
<dbReference type="CDD" id="cd01650">
    <property type="entry name" value="RT_nLTR_like"/>
    <property type="match status" value="1"/>
</dbReference>
<dbReference type="PROSITE" id="PS50878">
    <property type="entry name" value="RT_POL"/>
    <property type="match status" value="1"/>
</dbReference>
<proteinExistence type="predicted"/>
<protein>
    <submittedName>
        <fullName evidence="2">TatD related DNase</fullName>
    </submittedName>
</protein>
<feature type="domain" description="Reverse transcriptase" evidence="1">
    <location>
        <begin position="236"/>
        <end position="514"/>
    </location>
</feature>
<dbReference type="PANTHER" id="PTHR33116:SF78">
    <property type="entry name" value="OS12G0587133 PROTEIN"/>
    <property type="match status" value="1"/>
</dbReference>
<reference evidence="2" key="1">
    <citation type="journal article" date="2019" name="Science">
        <title>Mutation of a bHLH transcription factor allowed almond domestication.</title>
        <authorList>
            <person name="Sanchez-Perez R."/>
            <person name="Pavan S."/>
            <person name="Mazzeo R."/>
            <person name="Moldovan C."/>
            <person name="Aiese Cigliano R."/>
            <person name="Del Cueto J."/>
            <person name="Ricciardi F."/>
            <person name="Lotti C."/>
            <person name="Ricciardi L."/>
            <person name="Dicenta F."/>
            <person name="Lopez-Marques R.L."/>
            <person name="Lindberg Moller B."/>
        </authorList>
    </citation>
    <scope>NUCLEOTIDE SEQUENCE</scope>
</reference>
<sequence>MWLKHPDFKRKIKLWWDEDQTPGWEGYKFMSRLKMLKSKLKVWSKEEFGDVERDLREAEARLLVLDQREGSEGLDHLLRSERVNLILKIGDLAQKVEVKWRQRGKVKWAREGDGNTKFFHKVANGVRKRNYIDKLEVEDLGVIEVEANIEREVIRFFKGLFSSNEIAGWGVDGLNWCPISQTEADWLERPFELEEVQKAVFDCGKDKSPGPDGFSMSFFQSCWEVVKGDLMKVMQDFFQSGIVNGVTNETFICLIPKKANSVKVTDFRPISLVTSLYKVISKVLASRLREVLGNTISQTQGAFVQKRQILDAVLVANEVVEEVRKQNRKGLVFKIDFEKAYDHVEWKFVDDVMARKGFGVKWRGWIFGCLESANFSIMINGKPRGKFRASRGLRQGDPLSPFLFTLVSDVLSRIIERAQDVNLVHGIVSGHDQVEVSHLQFADDTIFFLDGKEEYWLNLLQMLKLFCDVSGMKINKAKSCILGINFSIETLNNMAGSWGCEVGCWPMVYLGLPLGGNPRALNFWNPVLDKVEKRLQRWKRACLSKGGRLTLIQAVLSSIPSYYMSLFKMPIGVTAKVEQLMRNFLWEGVEEGKNCHLVRWVRVTKSKEEGGLGIGSLRERNEALRAKWLWRFPLETNSLWHRIIKSKYGLDSNGWDTKQIDKVSCRNPWREISKGYISFLQCCRFSVGNGEKIRFWEDFWLKEGILKDLFPRLYSLSRRKNQCIAWFANNHEMPLNWDFDFRRNLSEAEIAEVVLLLDILGNVRLFGSRPDRRSWEIEEQGSFSCKSFRSFLISTTSVVFPPYRSIWKAKTPPKIQFFVWLAANGRINTCDCIQRRQPKMCLSPSWCVFCKENAENIDHLFIHCSYSLKLWWRMLDALGAEWVIPKGCFELLSINLRISGKGKKAGILRDCLIHAIFWNIWMERNRRIFQGHSGVRVEELWDRIKFWASLWASVSGQFKDYHYSTIMRDMMAVLR</sequence>
<dbReference type="Pfam" id="PF13966">
    <property type="entry name" value="zf-RVT"/>
    <property type="match status" value="1"/>
</dbReference>
<evidence type="ECO:0000259" key="1">
    <source>
        <dbReference type="PROSITE" id="PS50878"/>
    </source>
</evidence>
<accession>A0A5H2XQW2</accession>
<dbReference type="InterPro" id="IPR000477">
    <property type="entry name" value="RT_dom"/>
</dbReference>
<gene>
    <name evidence="2" type="ORF">Prudu_862S001100</name>
</gene>
<dbReference type="PANTHER" id="PTHR33116">
    <property type="entry name" value="REVERSE TRANSCRIPTASE ZINC-BINDING DOMAIN-CONTAINING PROTEIN-RELATED-RELATED"/>
    <property type="match status" value="1"/>
</dbReference>
<dbReference type="InterPro" id="IPR026960">
    <property type="entry name" value="RVT-Znf"/>
</dbReference>
<dbReference type="InterPro" id="IPR043502">
    <property type="entry name" value="DNA/RNA_pol_sf"/>
</dbReference>